<keyword evidence="5" id="KW-1133">Transmembrane helix</keyword>
<keyword evidence="5" id="KW-0472">Membrane</keyword>
<evidence type="ECO:0000256" key="1">
    <source>
        <dbReference type="ARBA" id="ARBA00001231"/>
    </source>
</evidence>
<sequence>MAKTVLVNFLNLINRIWRRKHFIFIGIVFVTLVITFGYSGSNVPVLSWFSPSSSTSISKHRRSNIEMSRSSSKLLQPIEKNQIVEDDDSAIPFNKEKLNHRSNDNVQMLPNIVNNDVPVEVSQDSDLAKQSVERYRKLTKRYVPEIRMVHLDLKGAPPKVSYFKELFPLLARAGANGILLEFEDVFPFEGDLRHAVTRNAYSKNDIKTIIQLAHDQQFEVIPLIQSFGHLEYFLKLQQYRHLREVDEFPQAICPSRDEPFKLVTQIIDQVMAMFPDSKYLHIGCDEVYHIGMCDRCKNKDHDDLFLTHVQKVSSYVKSRHQIIPIIWDDMLRQFNPDTIKKFNLHKLGLEIMIWTYIDDIYRFIPYSQFVSYSELFPNIWGASAFKGAFGETLTLPNVKMHLDNQIAWLDAMKEQSSNFKKIRGLVITGWQRYDHLGTLCELLPSGLPSLILDLLTITNGRYESGLMDKFDKLMNCGKIFHSFGNNILTQDSTFFSKSNCKFPGSDIFRLMHEFESVNKRVDKYLYDVQIHKAWLTEYNVRHNISNPYRINEGLQDYYSLSFGLKALLKMAIPSLGQVFDNYTTYEWIEQKIYPQLIRMEKFYNDTIQLQKARVWPKRPLEPLSDLKRFIDNDNNEIGI</sequence>
<keyword evidence="4" id="KW-0378">Hydrolase</keyword>
<dbReference type="OrthoDB" id="10023921at2759"/>
<comment type="catalytic activity">
    <reaction evidence="1">
        <text>Hydrolysis of terminal non-reducing N-acetyl-D-hexosamine residues in N-acetyl-beta-D-hexosaminides.</text>
        <dbReference type="EC" id="3.2.1.52"/>
    </reaction>
</comment>
<dbReference type="SUPFAM" id="SSF51445">
    <property type="entry name" value="(Trans)glycosidases"/>
    <property type="match status" value="1"/>
</dbReference>
<gene>
    <name evidence="7" type="ORF">RDWZM_002378</name>
</gene>
<evidence type="ECO:0000256" key="3">
    <source>
        <dbReference type="ARBA" id="ARBA00012663"/>
    </source>
</evidence>
<dbReference type="EMBL" id="JAPWDV010000001">
    <property type="protein sequence ID" value="KAJ6223833.1"/>
    <property type="molecule type" value="Genomic_DNA"/>
</dbReference>
<dbReference type="CDD" id="cd06565">
    <property type="entry name" value="GH20_GcnA-like"/>
    <property type="match status" value="1"/>
</dbReference>
<evidence type="ECO:0000256" key="5">
    <source>
        <dbReference type="SAM" id="Phobius"/>
    </source>
</evidence>
<evidence type="ECO:0000259" key="6">
    <source>
        <dbReference type="Pfam" id="PF00728"/>
    </source>
</evidence>
<evidence type="ECO:0000313" key="7">
    <source>
        <dbReference type="EMBL" id="KAJ6223833.1"/>
    </source>
</evidence>
<comment type="similarity">
    <text evidence="2">Belongs to the glycosyl hydrolase 20 family.</text>
</comment>
<evidence type="ECO:0000256" key="4">
    <source>
        <dbReference type="ARBA" id="ARBA00022801"/>
    </source>
</evidence>
<evidence type="ECO:0000256" key="2">
    <source>
        <dbReference type="ARBA" id="ARBA00006285"/>
    </source>
</evidence>
<dbReference type="Gene3D" id="3.20.20.80">
    <property type="entry name" value="Glycosidases"/>
    <property type="match status" value="1"/>
</dbReference>
<dbReference type="InterPro" id="IPR015883">
    <property type="entry name" value="Glyco_hydro_20_cat"/>
</dbReference>
<feature type="transmembrane region" description="Helical" evidence="5">
    <location>
        <begin position="21"/>
        <end position="40"/>
    </location>
</feature>
<name>A0A9Q0MCN7_BLOTA</name>
<accession>A0A9Q0MCN7</accession>
<feature type="domain" description="Glycoside hydrolase family 20 catalytic" evidence="6">
    <location>
        <begin position="196"/>
        <end position="356"/>
    </location>
</feature>
<evidence type="ECO:0000313" key="8">
    <source>
        <dbReference type="Proteomes" id="UP001142055"/>
    </source>
</evidence>
<dbReference type="OMA" id="VCSYPGH"/>
<dbReference type="EC" id="3.2.1.52" evidence="3"/>
<dbReference type="Proteomes" id="UP001142055">
    <property type="component" value="Chromosome 1"/>
</dbReference>
<dbReference type="InterPro" id="IPR038901">
    <property type="entry name" value="HEXDC-like"/>
</dbReference>
<reference evidence="7" key="1">
    <citation type="submission" date="2022-12" db="EMBL/GenBank/DDBJ databases">
        <title>Genome assemblies of Blomia tropicalis.</title>
        <authorList>
            <person name="Cui Y."/>
        </authorList>
    </citation>
    <scope>NUCLEOTIDE SEQUENCE</scope>
    <source>
        <tissue evidence="7">Adult mites</tissue>
    </source>
</reference>
<dbReference type="GO" id="GO:0004563">
    <property type="term" value="F:beta-N-acetylhexosaminidase activity"/>
    <property type="evidence" value="ECO:0007669"/>
    <property type="project" value="UniProtKB-EC"/>
</dbReference>
<dbReference type="GO" id="GO:0005975">
    <property type="term" value="P:carbohydrate metabolic process"/>
    <property type="evidence" value="ECO:0007669"/>
    <property type="project" value="InterPro"/>
</dbReference>
<dbReference type="AlphaFoldDB" id="A0A9Q0MCN7"/>
<dbReference type="Pfam" id="PF00728">
    <property type="entry name" value="Glyco_hydro_20"/>
    <property type="match status" value="1"/>
</dbReference>
<keyword evidence="8" id="KW-1185">Reference proteome</keyword>
<protein>
    <recommendedName>
        <fullName evidence="3">beta-N-acetylhexosaminidase</fullName>
        <ecNumber evidence="3">3.2.1.52</ecNumber>
    </recommendedName>
</protein>
<dbReference type="InterPro" id="IPR017853">
    <property type="entry name" value="GH"/>
</dbReference>
<organism evidence="7 8">
    <name type="scientific">Blomia tropicalis</name>
    <name type="common">Mite</name>
    <dbReference type="NCBI Taxonomy" id="40697"/>
    <lineage>
        <taxon>Eukaryota</taxon>
        <taxon>Metazoa</taxon>
        <taxon>Ecdysozoa</taxon>
        <taxon>Arthropoda</taxon>
        <taxon>Chelicerata</taxon>
        <taxon>Arachnida</taxon>
        <taxon>Acari</taxon>
        <taxon>Acariformes</taxon>
        <taxon>Sarcoptiformes</taxon>
        <taxon>Astigmata</taxon>
        <taxon>Glycyphagoidea</taxon>
        <taxon>Echimyopodidae</taxon>
        <taxon>Blomia</taxon>
    </lineage>
</organism>
<comment type="caution">
    <text evidence="7">The sequence shown here is derived from an EMBL/GenBank/DDBJ whole genome shotgun (WGS) entry which is preliminary data.</text>
</comment>
<proteinExistence type="inferred from homology"/>
<keyword evidence="5" id="KW-0812">Transmembrane</keyword>
<dbReference type="PANTHER" id="PTHR21040">
    <property type="entry name" value="BCDNA.GH04120"/>
    <property type="match status" value="1"/>
</dbReference>
<dbReference type="PANTHER" id="PTHR21040:SF8">
    <property type="entry name" value="BCDNA.GH04120"/>
    <property type="match status" value="1"/>
</dbReference>